<dbReference type="EMBL" id="KQ435007">
    <property type="protein sequence ID" value="KZC13456.1"/>
    <property type="molecule type" value="Genomic_DNA"/>
</dbReference>
<evidence type="ECO:0000313" key="3">
    <source>
        <dbReference type="Proteomes" id="UP000076502"/>
    </source>
</evidence>
<feature type="region of interest" description="Disordered" evidence="1">
    <location>
        <begin position="60"/>
        <end position="79"/>
    </location>
</feature>
<evidence type="ECO:0000313" key="2">
    <source>
        <dbReference type="EMBL" id="KZC13456.1"/>
    </source>
</evidence>
<gene>
    <name evidence="2" type="ORF">WN55_05007</name>
</gene>
<accession>A0A154PNK5</accession>
<evidence type="ECO:0000256" key="1">
    <source>
        <dbReference type="SAM" id="MobiDB-lite"/>
    </source>
</evidence>
<name>A0A154PNK5_DUFNO</name>
<dbReference type="AlphaFoldDB" id="A0A154PNK5"/>
<protein>
    <submittedName>
        <fullName evidence="2">Uncharacterized protein</fullName>
    </submittedName>
</protein>
<keyword evidence="3" id="KW-1185">Reference proteome</keyword>
<organism evidence="2 3">
    <name type="scientific">Dufourea novaeangliae</name>
    <name type="common">Sweat bee</name>
    <dbReference type="NCBI Taxonomy" id="178035"/>
    <lineage>
        <taxon>Eukaryota</taxon>
        <taxon>Metazoa</taxon>
        <taxon>Ecdysozoa</taxon>
        <taxon>Arthropoda</taxon>
        <taxon>Hexapoda</taxon>
        <taxon>Insecta</taxon>
        <taxon>Pterygota</taxon>
        <taxon>Neoptera</taxon>
        <taxon>Endopterygota</taxon>
        <taxon>Hymenoptera</taxon>
        <taxon>Apocrita</taxon>
        <taxon>Aculeata</taxon>
        <taxon>Apoidea</taxon>
        <taxon>Anthophila</taxon>
        <taxon>Halictidae</taxon>
        <taxon>Rophitinae</taxon>
        <taxon>Dufourea</taxon>
    </lineage>
</organism>
<proteinExistence type="predicted"/>
<dbReference type="Proteomes" id="UP000076502">
    <property type="component" value="Unassembled WGS sequence"/>
</dbReference>
<reference evidence="2 3" key="1">
    <citation type="submission" date="2015-07" db="EMBL/GenBank/DDBJ databases">
        <title>The genome of Dufourea novaeangliae.</title>
        <authorList>
            <person name="Pan H."/>
            <person name="Kapheim K."/>
        </authorList>
    </citation>
    <scope>NUCLEOTIDE SEQUENCE [LARGE SCALE GENOMIC DNA]</scope>
    <source>
        <strain evidence="2">0120121106</strain>
        <tissue evidence="2">Whole body</tissue>
    </source>
</reference>
<sequence>MRVVGMTKKPRIKQLSLEQVQHELFFCSQNHSVYDSTQFDTNSTPVNPLYAASLQSPDSITGYSIDSQEGQTQANGYQQ</sequence>